<keyword evidence="1" id="KW-0694">RNA-binding</keyword>
<dbReference type="InterPro" id="IPR004088">
    <property type="entry name" value="KH_dom_type_1"/>
</dbReference>
<keyword evidence="4" id="KW-1185">Reference proteome</keyword>
<dbReference type="PROSITE" id="PS50084">
    <property type="entry name" value="KH_TYPE_1"/>
    <property type="match status" value="2"/>
</dbReference>
<feature type="domain" description="K Homology" evidence="2">
    <location>
        <begin position="92"/>
        <end position="156"/>
    </location>
</feature>
<reference evidence="3 4" key="1">
    <citation type="submission" date="2022-05" db="EMBL/GenBank/DDBJ databases">
        <authorList>
            <consortium name="Genoscope - CEA"/>
            <person name="William W."/>
        </authorList>
    </citation>
    <scope>NUCLEOTIDE SEQUENCE [LARGE SCALE GENOMIC DNA]</scope>
</reference>
<dbReference type="Pfam" id="PF00013">
    <property type="entry name" value="KH_1"/>
    <property type="match status" value="1"/>
</dbReference>
<evidence type="ECO:0000313" key="3">
    <source>
        <dbReference type="EMBL" id="CAH3030605.1"/>
    </source>
</evidence>
<dbReference type="SMART" id="SM00322">
    <property type="entry name" value="KH"/>
    <property type="match status" value="2"/>
</dbReference>
<accession>A0ABN8MLH6</accession>
<sequence length="552" mass="63241">CRPTYEESKSTLSEELSKFVPVPTHLMGYVIGKKGSTIKQILSQSGARVITQDRSKAQLGFMVYGSKEEIKRAVELINEKLQVRTKNDRHHASPCQLVKIPGQFKKVVNGPGGDNLRNVSTVTGTQVTAGAGHRLYVRGQDKNVQHAEFLLRSKVASSRVRVKWRYVFIDDRYLRPEGCDLKLSPVEENMRMILPGAKSQYRLKPAYEYETHSKGACEPNHKSSYDTSLEEKALSSLREIKKEIDSGNYHMADMWCHFGRVIIRDPDEADVDDIWSIAEAARKFQSPQGRRNEWLVAFKEGVDISEKEIQDTFGQQTEQDFIARYDLSFLTPRSQAIRCKVWVANRRVEKKLDEIPIPFSDVSNVVEELRFEDESTRARCRGWLVLLSKKFLQADIVFPGCNIDCRLFIRALTDDAFVKANGVHEKEATDLLSQYLSKLTYTDAEGLVLPDEELPPGYLFNHKRCSKRVQYIPRSGFSMIVSKEKTWTSDSNEEEKRDTIDIHLGCEEWDQALSGQDWEPEVIVARLPEFLNFVRDVQNFISHSNFTKENGQ</sequence>
<evidence type="ECO:0000256" key="1">
    <source>
        <dbReference type="PROSITE-ProRule" id="PRU00117"/>
    </source>
</evidence>
<organism evidence="3 4">
    <name type="scientific">Porites evermanni</name>
    <dbReference type="NCBI Taxonomy" id="104178"/>
    <lineage>
        <taxon>Eukaryota</taxon>
        <taxon>Metazoa</taxon>
        <taxon>Cnidaria</taxon>
        <taxon>Anthozoa</taxon>
        <taxon>Hexacorallia</taxon>
        <taxon>Scleractinia</taxon>
        <taxon>Fungiina</taxon>
        <taxon>Poritidae</taxon>
        <taxon>Porites</taxon>
    </lineage>
</organism>
<dbReference type="InterPro" id="IPR004087">
    <property type="entry name" value="KH_dom"/>
</dbReference>
<comment type="caution">
    <text evidence="3">The sequence shown here is derived from an EMBL/GenBank/DDBJ whole genome shotgun (WGS) entry which is preliminary data.</text>
</comment>
<dbReference type="Proteomes" id="UP001159427">
    <property type="component" value="Unassembled WGS sequence"/>
</dbReference>
<evidence type="ECO:0000313" key="4">
    <source>
        <dbReference type="Proteomes" id="UP001159427"/>
    </source>
</evidence>
<feature type="domain" description="K Homology" evidence="2">
    <location>
        <begin position="14"/>
        <end position="82"/>
    </location>
</feature>
<protein>
    <recommendedName>
        <fullName evidence="2">K Homology domain-containing protein</fullName>
    </recommendedName>
</protein>
<gene>
    <name evidence="3" type="ORF">PEVE_00038250</name>
</gene>
<dbReference type="EMBL" id="CALNXI010000644">
    <property type="protein sequence ID" value="CAH3030605.1"/>
    <property type="molecule type" value="Genomic_DNA"/>
</dbReference>
<evidence type="ECO:0000259" key="2">
    <source>
        <dbReference type="SMART" id="SM00322"/>
    </source>
</evidence>
<feature type="non-terminal residue" evidence="3">
    <location>
        <position position="1"/>
    </location>
</feature>
<dbReference type="CDD" id="cd00105">
    <property type="entry name" value="KH-I"/>
    <property type="match status" value="1"/>
</dbReference>
<dbReference type="SUPFAM" id="SSF54791">
    <property type="entry name" value="Eukaryotic type KH-domain (KH-domain type I)"/>
    <property type="match status" value="2"/>
</dbReference>
<dbReference type="InterPro" id="IPR036612">
    <property type="entry name" value="KH_dom_type_1_sf"/>
</dbReference>
<proteinExistence type="predicted"/>
<dbReference type="Gene3D" id="3.30.310.210">
    <property type="match status" value="1"/>
</dbReference>
<name>A0ABN8MLH6_9CNID</name>